<feature type="region of interest" description="Disordered" evidence="1">
    <location>
        <begin position="1055"/>
        <end position="1141"/>
    </location>
</feature>
<feature type="domain" description="Peptidase S9 prolyl oligopeptidase catalytic" evidence="2">
    <location>
        <begin position="965"/>
        <end position="1020"/>
    </location>
</feature>
<feature type="compositionally biased region" description="Polar residues" evidence="1">
    <location>
        <begin position="1086"/>
        <end position="1095"/>
    </location>
</feature>
<evidence type="ECO:0000313" key="5">
    <source>
        <dbReference type="Proteomes" id="UP000441772"/>
    </source>
</evidence>
<gene>
    <name evidence="4" type="ORF">F7D09_1987</name>
</gene>
<dbReference type="InterPro" id="IPR002469">
    <property type="entry name" value="Peptidase_S9B_N"/>
</dbReference>
<dbReference type="SUPFAM" id="SSF82171">
    <property type="entry name" value="DPP6 N-terminal domain-like"/>
    <property type="match status" value="1"/>
</dbReference>
<feature type="region of interest" description="Disordered" evidence="1">
    <location>
        <begin position="300"/>
        <end position="343"/>
    </location>
</feature>
<dbReference type="InterPro" id="IPR001375">
    <property type="entry name" value="Peptidase_S9_cat"/>
</dbReference>
<dbReference type="Gene3D" id="2.140.10.30">
    <property type="entry name" value="Dipeptidylpeptidase IV, N-terminal domain"/>
    <property type="match status" value="2"/>
</dbReference>
<dbReference type="Gene3D" id="3.40.50.1820">
    <property type="entry name" value="alpha/beta hydrolase"/>
    <property type="match status" value="2"/>
</dbReference>
<feature type="compositionally biased region" description="Basic and acidic residues" evidence="1">
    <location>
        <begin position="1126"/>
        <end position="1136"/>
    </location>
</feature>
<accession>A0A6I1GCX4</accession>
<feature type="compositionally biased region" description="Acidic residues" evidence="1">
    <location>
        <begin position="300"/>
        <end position="312"/>
    </location>
</feature>
<sequence>MSDIAAGTSSTPYAAVTSGAAESAGSAAPKTVIPTRATSSADPASAATSATPSAAAHAAGSPAPESAAIRDFPRRKARTLRFTSGAPRSAQVVGDGSRALFLRSDGPEDLVTSLWMNVIDPNGDAREILLADPRQLLADADSEDVPAEERARRERAREGGAGIVAYSVDAAGGRVTFTINGQLFLTEILRDGAPLESYAAAGSPATVSSVSLAGAAADAGEHGTAGSADIVAAGGASAVADTAVVASAVAEREDVADADAVDSIAAPAADETEPTDRDFAAETVRWSARTRRLAADDLADDTADDLDETADSDFDRSAGPDRAAEPHDSELTPVLNPRISPDGRHVAYTTGEHLILVDIAEQWPGTQSDGEADSAAAVRVPSASAEPIADVTPANVVPSPAHAPRHAHRCGADEAVASAHDPTADRTTTLWSVYPNDEGGENTWRIGLAEFVAGEEMDRYDGFWWSPDSDALIFETFDASPEPVWYISDPANPQQPASARRYARALTRNADVRLTLAELTFDEHGRYAGLGMQQIAWDRKAYEYVAAVRWSRGHDPLLLVQNRRQTRDQVLRVVTARPGSAAVGGASSARPRPVGSTVVLAEHANDQWLDLIAGTPAYTPDGRLVCALNDMAADTNRLTVDGRPFTPSGWQVREVLDVTDSDVLAVVQRTPELDGLTDGLDMWDAVAEHDARSFDVVSFDFDGNPTPVTVRPGVWTASRAGDGLVISGRDMTAAGVTMTHSFTLGAGAGCADGVGAAERAGDDPRAAAGAAVAGAVDGADLPHDGGVAVAGAAGGSPAGSPATGAAAGDGSVDGIGAPAVDAAAGSASETAAADVIAVASAAVAGDGQAATGSRTVGYAAGDDGCADVAGGDGSAGVAGARSVGVPDDADAAAPALTVVATPIANHAAEPGFTPNVTFTRLGERRLYTAIVAPSESSPYAHADRLPVLLKPYGGPGHQQVVFSQSYYWDAQWWADQGFLVVIADGRGTTGRGLAWDREIFEHMKDVTLADQVDAVRALPDAVAQLNTARGCEVSCSCAVGAAGAADADGAVGADGRAADGAAGADSSRSRWRELAAEPAEGGCDASSAQSRSQEPLTAPAEGGCAAGGDAGHAGVGADAASAGDADSSRSRWRELPAEPAEGGHAVGLATRLAPIPAPDLDKVCMIGWSYGGFLSALAVLDAPDVVKAACAGAPPTDWTLYDTHYTERYLGLDPAVYERNSIIADAPKLTRPLMLIHGFADDNVTIAHSLRLSQALMAAGRPHTFLPLTGITHMTNDETVAENLLILQRDFLRDALDL</sequence>
<dbReference type="Pfam" id="PF00326">
    <property type="entry name" value="Peptidase_S9"/>
    <property type="match status" value="2"/>
</dbReference>
<feature type="region of interest" description="Disordered" evidence="1">
    <location>
        <begin position="1"/>
        <end position="67"/>
    </location>
</feature>
<feature type="compositionally biased region" description="Basic and acidic residues" evidence="1">
    <location>
        <begin position="313"/>
        <end position="330"/>
    </location>
</feature>
<dbReference type="EMBL" id="WBVT01000049">
    <property type="protein sequence ID" value="KAB7789500.1"/>
    <property type="molecule type" value="Genomic_DNA"/>
</dbReference>
<feature type="compositionally biased region" description="Low complexity" evidence="1">
    <location>
        <begin position="14"/>
        <end position="67"/>
    </location>
</feature>
<feature type="compositionally biased region" description="Low complexity" evidence="1">
    <location>
        <begin position="1115"/>
        <end position="1125"/>
    </location>
</feature>
<feature type="compositionally biased region" description="Low complexity" evidence="1">
    <location>
        <begin position="1055"/>
        <end position="1065"/>
    </location>
</feature>
<evidence type="ECO:0000256" key="1">
    <source>
        <dbReference type="SAM" id="MobiDB-lite"/>
    </source>
</evidence>
<dbReference type="InterPro" id="IPR050278">
    <property type="entry name" value="Serine_Prot_S9B/DPPIV"/>
</dbReference>
<dbReference type="PANTHER" id="PTHR11731">
    <property type="entry name" value="PROTEASE FAMILY S9B,C DIPEPTIDYL-PEPTIDASE IV-RELATED"/>
    <property type="match status" value="1"/>
</dbReference>
<keyword evidence="5" id="KW-1185">Reference proteome</keyword>
<reference evidence="4 5" key="1">
    <citation type="submission" date="2019-09" db="EMBL/GenBank/DDBJ databases">
        <title>Characterization of the phylogenetic diversity of two novel species belonging to the genus Bifidobacterium: Bifidobacterium cebidarum sp. nov. and Bifidobacterium leontopitheci sp. nov.</title>
        <authorList>
            <person name="Lugli G.A."/>
            <person name="Duranti S."/>
            <person name="Milani C."/>
            <person name="Turroni F."/>
            <person name="Ventura M."/>
        </authorList>
    </citation>
    <scope>NUCLEOTIDE SEQUENCE [LARGE SCALE GENOMIC DNA]</scope>
    <source>
        <strain evidence="4 5">LMG 31471</strain>
    </source>
</reference>
<dbReference type="GO" id="GO:0008236">
    <property type="term" value="F:serine-type peptidase activity"/>
    <property type="evidence" value="ECO:0007669"/>
    <property type="project" value="InterPro"/>
</dbReference>
<feature type="domain" description="Dipeptidylpeptidase IV N-terminal" evidence="3">
    <location>
        <begin position="439"/>
        <end position="609"/>
    </location>
</feature>
<dbReference type="GO" id="GO:0006508">
    <property type="term" value="P:proteolysis"/>
    <property type="evidence" value="ECO:0007669"/>
    <property type="project" value="InterPro"/>
</dbReference>
<feature type="compositionally biased region" description="Gly residues" evidence="1">
    <location>
        <begin position="1104"/>
        <end position="1114"/>
    </location>
</feature>
<dbReference type="InterPro" id="IPR029058">
    <property type="entry name" value="AB_hydrolase_fold"/>
</dbReference>
<dbReference type="PANTHER" id="PTHR11731:SF193">
    <property type="entry name" value="DIPEPTIDYL PEPTIDASE 9"/>
    <property type="match status" value="1"/>
</dbReference>
<comment type="caution">
    <text evidence="4">The sequence shown here is derived from an EMBL/GenBank/DDBJ whole genome shotgun (WGS) entry which is preliminary data.</text>
</comment>
<feature type="domain" description="Peptidase S9 prolyl oligopeptidase catalytic" evidence="2">
    <location>
        <begin position="1159"/>
        <end position="1295"/>
    </location>
</feature>
<proteinExistence type="predicted"/>
<dbReference type="SUPFAM" id="SSF53474">
    <property type="entry name" value="alpha/beta-Hydrolases"/>
    <property type="match status" value="2"/>
</dbReference>
<evidence type="ECO:0000313" key="4">
    <source>
        <dbReference type="EMBL" id="KAB7789500.1"/>
    </source>
</evidence>
<evidence type="ECO:0000259" key="2">
    <source>
        <dbReference type="Pfam" id="PF00326"/>
    </source>
</evidence>
<protein>
    <submittedName>
        <fullName evidence="4">Xaa-Pro dipeptidase</fullName>
    </submittedName>
</protein>
<dbReference type="GO" id="GO:0008239">
    <property type="term" value="F:dipeptidyl-peptidase activity"/>
    <property type="evidence" value="ECO:0007669"/>
    <property type="project" value="TreeGrafter"/>
</dbReference>
<evidence type="ECO:0000259" key="3">
    <source>
        <dbReference type="Pfam" id="PF00930"/>
    </source>
</evidence>
<name>A0A6I1GCX4_9BIFI</name>
<dbReference type="Proteomes" id="UP000441772">
    <property type="component" value="Unassembled WGS sequence"/>
</dbReference>
<organism evidence="4 5">
    <name type="scientific">Bifidobacterium leontopitheci</name>
    <dbReference type="NCBI Taxonomy" id="2650774"/>
    <lineage>
        <taxon>Bacteria</taxon>
        <taxon>Bacillati</taxon>
        <taxon>Actinomycetota</taxon>
        <taxon>Actinomycetes</taxon>
        <taxon>Bifidobacteriales</taxon>
        <taxon>Bifidobacteriaceae</taxon>
        <taxon>Bifidobacterium</taxon>
    </lineage>
</organism>
<dbReference type="Pfam" id="PF00930">
    <property type="entry name" value="DPPIV_N"/>
    <property type="match status" value="1"/>
</dbReference>